<proteinExistence type="predicted"/>
<evidence type="ECO:0000256" key="1">
    <source>
        <dbReference type="SAM" id="MobiDB-lite"/>
    </source>
</evidence>
<evidence type="ECO:0000313" key="3">
    <source>
        <dbReference type="EMBL" id="AIE91492.1"/>
    </source>
</evidence>
<name>A0A075FP74_9EURY</name>
<feature type="compositionally biased region" description="Basic and acidic residues" evidence="1">
    <location>
        <begin position="321"/>
        <end position="342"/>
    </location>
</feature>
<evidence type="ECO:0000259" key="2">
    <source>
        <dbReference type="Pfam" id="PF01261"/>
    </source>
</evidence>
<feature type="domain" description="Xylose isomerase-like TIM barrel" evidence="2">
    <location>
        <begin position="27"/>
        <end position="271"/>
    </location>
</feature>
<dbReference type="InterPro" id="IPR013022">
    <property type="entry name" value="Xyl_isomerase-like_TIM-brl"/>
</dbReference>
<dbReference type="EMBL" id="KF900340">
    <property type="protein sequence ID" value="AIE91492.1"/>
    <property type="molecule type" value="Genomic_DNA"/>
</dbReference>
<dbReference type="GO" id="GO:0003677">
    <property type="term" value="F:DNA binding"/>
    <property type="evidence" value="ECO:0007669"/>
    <property type="project" value="InterPro"/>
</dbReference>
<dbReference type="SMART" id="SM00518">
    <property type="entry name" value="AP2Ec"/>
    <property type="match status" value="1"/>
</dbReference>
<dbReference type="GO" id="GO:0016853">
    <property type="term" value="F:isomerase activity"/>
    <property type="evidence" value="ECO:0007669"/>
    <property type="project" value="UniProtKB-KW"/>
</dbReference>
<feature type="region of interest" description="Disordered" evidence="1">
    <location>
        <begin position="319"/>
        <end position="396"/>
    </location>
</feature>
<dbReference type="GO" id="GO:0006281">
    <property type="term" value="P:DNA repair"/>
    <property type="evidence" value="ECO:0007669"/>
    <property type="project" value="InterPro"/>
</dbReference>
<dbReference type="InterPro" id="IPR036237">
    <property type="entry name" value="Xyl_isomerase-like_sf"/>
</dbReference>
<protein>
    <submittedName>
        <fullName evidence="3">Xylose isomerase-like TIM barrel domain-containing protein (Nfo)</fullName>
        <ecNumber evidence="3">3.1.21.2</ecNumber>
    </submittedName>
</protein>
<reference evidence="3" key="1">
    <citation type="journal article" date="2014" name="Genome Biol. Evol.">
        <title>Pangenome evidence for extensive interdomain horizontal transfer affecting lineage core and shell genes in uncultured planktonic thaumarchaeota and euryarchaeota.</title>
        <authorList>
            <person name="Deschamps P."/>
            <person name="Zivanovic Y."/>
            <person name="Moreira D."/>
            <person name="Rodriguez-Valera F."/>
            <person name="Lopez-Garcia P."/>
        </authorList>
    </citation>
    <scope>NUCLEOTIDE SEQUENCE</scope>
</reference>
<dbReference type="EC" id="3.1.21.2" evidence="3"/>
<dbReference type="Pfam" id="PF01261">
    <property type="entry name" value="AP_endonuc_2"/>
    <property type="match status" value="1"/>
</dbReference>
<accession>A0A075FP74</accession>
<feature type="compositionally biased region" description="Basic residues" evidence="1">
    <location>
        <begin position="366"/>
        <end position="376"/>
    </location>
</feature>
<dbReference type="AlphaFoldDB" id="A0A075FP74"/>
<keyword evidence="3" id="KW-0378">Hydrolase</keyword>
<dbReference type="GO" id="GO:0008833">
    <property type="term" value="F:deoxyribonuclease IV (phage-T4-induced) activity"/>
    <property type="evidence" value="ECO:0007669"/>
    <property type="project" value="UniProtKB-EC"/>
</dbReference>
<dbReference type="InterPro" id="IPR001719">
    <property type="entry name" value="AP_endonuc_2"/>
</dbReference>
<dbReference type="SUPFAM" id="SSF51658">
    <property type="entry name" value="Xylose isomerase-like"/>
    <property type="match status" value="1"/>
</dbReference>
<organism evidence="3">
    <name type="scientific">uncultured marine group II/III euryarchaeote AD1000_12_B08</name>
    <dbReference type="NCBI Taxonomy" id="1457724"/>
    <lineage>
        <taxon>Archaea</taxon>
        <taxon>Methanobacteriati</taxon>
        <taxon>Methanobacteriota</taxon>
        <taxon>environmental samples</taxon>
    </lineage>
</organism>
<dbReference type="Gene3D" id="3.20.20.150">
    <property type="entry name" value="Divalent-metal-dependent TIM barrel enzymes"/>
    <property type="match status" value="1"/>
</dbReference>
<feature type="compositionally biased region" description="Acidic residues" evidence="1">
    <location>
        <begin position="381"/>
        <end position="396"/>
    </location>
</feature>
<gene>
    <name evidence="3" type="primary">nfo</name>
</gene>
<dbReference type="GO" id="GO:0008270">
    <property type="term" value="F:zinc ion binding"/>
    <property type="evidence" value="ECO:0007669"/>
    <property type="project" value="InterPro"/>
</dbReference>
<sequence>MSLKLGPAGVPLSCKGRTIVEGMDDITTLGLETMEIQTVRTVQPKHFDQYWQAGVLSHKTKFEMNLHGPYYAELLGDRRERSRTLAKMEASIQAAKVINARHIVFHVGPYMGFSRGKDANEQVANIMAGVVERVGELWGDKSLEEQHIAFPWLNDDTPALVGIETSGRQELWGTLEEVLEVSNHVEGTVPVLNMAHIHSRGHGRLRTSEDYGELFDMVRDTLGGKTFYCHFSGVEHRMGNALHYTQVKKSDLKFEPLAEFLAEDGDWLDVTVISDSPLLEHDAMFMLQQYDRSKHRLLEKQARDERRIKLALQQGLDPEELAAREEEEKKKRLAAEEAEGKSKKGKKPAAKPAAKPAEKPKEKPAKKPAKSKAKGAKAKDDNDDMFEDNDDDDDIF</sequence>
<keyword evidence="3" id="KW-0413">Isomerase</keyword>
<feature type="compositionally biased region" description="Basic and acidic residues" evidence="1">
    <location>
        <begin position="356"/>
        <end position="365"/>
    </location>
</feature>